<comment type="caution">
    <text evidence="1">The sequence shown here is derived from an EMBL/GenBank/DDBJ whole genome shotgun (WGS) entry which is preliminary data.</text>
</comment>
<evidence type="ECO:0000313" key="1">
    <source>
        <dbReference type="EMBL" id="THG26763.1"/>
    </source>
</evidence>
<sequence length="194" mass="21448">MVRQLVDVMVRDLGVPRIPGDDAEGYALTTRTVFTALRFWMQAFCIDDGYGGAMGIAPAATEQKALDWIARLSAVYPWLTDMFTATMIHRYCLALVSIGDLVHTADGTLRCTKPHDAVVRVKGGAPLTVQLGLRDLSAQDWKGCVLSGALVFAGVGERKGMAGFEPGAIDPRLPYRDELLFLAMWPNNRNYRWR</sequence>
<dbReference type="Proteomes" id="UP000306798">
    <property type="component" value="Unassembled WGS sequence"/>
</dbReference>
<gene>
    <name evidence="1" type="ORF">E5991_03430</name>
</gene>
<proteinExistence type="predicted"/>
<dbReference type="RefSeq" id="WP_136511113.1">
    <property type="nucleotide sequence ID" value="NZ_SSTF01000007.1"/>
</dbReference>
<accession>A0A4S4FA17</accession>
<dbReference type="AlphaFoldDB" id="A0A4S4FA17"/>
<dbReference type="EMBL" id="SSTF01000007">
    <property type="protein sequence ID" value="THG26763.1"/>
    <property type="molecule type" value="Genomic_DNA"/>
</dbReference>
<reference evidence="1 2" key="1">
    <citation type="submission" date="2019-04" db="EMBL/GenBank/DDBJ databases">
        <title>Microbes associate with the intestines of laboratory mice.</title>
        <authorList>
            <person name="Navarre W."/>
            <person name="Wong E."/>
            <person name="Huang K.C."/>
            <person name="Tropini C."/>
            <person name="Ng K."/>
            <person name="Yu B."/>
        </authorList>
    </citation>
    <scope>NUCLEOTIDE SEQUENCE [LARGE SCALE GENOMIC DNA]</scope>
    <source>
        <strain evidence="1 2">NM87_A27A</strain>
    </source>
</reference>
<protein>
    <submittedName>
        <fullName evidence="1">Uncharacterized protein</fullName>
    </submittedName>
</protein>
<name>A0A4S4FA17_9BIFI</name>
<organism evidence="1 2">
    <name type="scientific">Bifidobacterium pseudolongum</name>
    <dbReference type="NCBI Taxonomy" id="1694"/>
    <lineage>
        <taxon>Bacteria</taxon>
        <taxon>Bacillati</taxon>
        <taxon>Actinomycetota</taxon>
        <taxon>Actinomycetes</taxon>
        <taxon>Bifidobacteriales</taxon>
        <taxon>Bifidobacteriaceae</taxon>
        <taxon>Bifidobacterium</taxon>
    </lineage>
</organism>
<evidence type="ECO:0000313" key="2">
    <source>
        <dbReference type="Proteomes" id="UP000306798"/>
    </source>
</evidence>